<dbReference type="InterPro" id="IPR015797">
    <property type="entry name" value="NUDIX_hydrolase-like_dom_sf"/>
</dbReference>
<dbReference type="EC" id="3.6.1.-" evidence="4"/>
<dbReference type="Proteomes" id="UP000603602">
    <property type="component" value="Unassembled WGS sequence"/>
</dbReference>
<dbReference type="GO" id="GO:0016787">
    <property type="term" value="F:hydrolase activity"/>
    <property type="evidence" value="ECO:0007669"/>
    <property type="project" value="UniProtKB-KW"/>
</dbReference>
<dbReference type="PANTHER" id="PTHR43222">
    <property type="entry name" value="NUDIX HYDROLASE 23"/>
    <property type="match status" value="1"/>
</dbReference>
<dbReference type="RefSeq" id="WP_187719517.1">
    <property type="nucleotide sequence ID" value="NZ_JACTAH010000003.1"/>
</dbReference>
<dbReference type="PANTHER" id="PTHR43222:SF11">
    <property type="entry name" value="PHOSPHATASE NUDJ"/>
    <property type="match status" value="1"/>
</dbReference>
<comment type="caution">
    <text evidence="6">The sequence shown here is derived from an EMBL/GenBank/DDBJ whole genome shotgun (WGS) entry which is preliminary data.</text>
</comment>
<keyword evidence="7" id="KW-1185">Reference proteome</keyword>
<dbReference type="Pfam" id="PF00293">
    <property type="entry name" value="NUDIX"/>
    <property type="match status" value="1"/>
</dbReference>
<evidence type="ECO:0000313" key="7">
    <source>
        <dbReference type="Proteomes" id="UP000603602"/>
    </source>
</evidence>
<comment type="subunit">
    <text evidence="2 4">Monomer.</text>
</comment>
<evidence type="ECO:0000313" key="6">
    <source>
        <dbReference type="EMBL" id="MBD8504689.1"/>
    </source>
</evidence>
<organism evidence="6 7">
    <name type="scientific">Thauera sedimentorum</name>
    <dbReference type="NCBI Taxonomy" id="2767595"/>
    <lineage>
        <taxon>Bacteria</taxon>
        <taxon>Pseudomonadati</taxon>
        <taxon>Pseudomonadota</taxon>
        <taxon>Betaproteobacteria</taxon>
        <taxon>Rhodocyclales</taxon>
        <taxon>Zoogloeaceae</taxon>
        <taxon>Thauera</taxon>
    </lineage>
</organism>
<keyword evidence="4" id="KW-0460">Magnesium</keyword>
<evidence type="ECO:0000256" key="2">
    <source>
        <dbReference type="ARBA" id="ARBA00011245"/>
    </source>
</evidence>
<evidence type="ECO:0000256" key="4">
    <source>
        <dbReference type="RuleBase" id="RU364043"/>
    </source>
</evidence>
<gene>
    <name evidence="4" type="primary">nudJ</name>
    <name evidence="6" type="ORF">IFO67_17490</name>
</gene>
<dbReference type="InterPro" id="IPR000086">
    <property type="entry name" value="NUDIX_hydrolase_dom"/>
</dbReference>
<accession>A0ABR9BEC2</accession>
<dbReference type="EMBL" id="JACYTO010000003">
    <property type="protein sequence ID" value="MBD8504689.1"/>
    <property type="molecule type" value="Genomic_DNA"/>
</dbReference>
<dbReference type="CDD" id="cd03675">
    <property type="entry name" value="NUDIX_Hydrolase"/>
    <property type="match status" value="1"/>
</dbReference>
<evidence type="ECO:0000256" key="1">
    <source>
        <dbReference type="ARBA" id="ARBA00007608"/>
    </source>
</evidence>
<dbReference type="InterPro" id="IPR033713">
    <property type="entry name" value="NudJ"/>
</dbReference>
<evidence type="ECO:0000259" key="5">
    <source>
        <dbReference type="PROSITE" id="PS51462"/>
    </source>
</evidence>
<dbReference type="PROSITE" id="PS51462">
    <property type="entry name" value="NUDIX"/>
    <property type="match status" value="1"/>
</dbReference>
<feature type="domain" description="Nudix hydrolase" evidence="5">
    <location>
        <begin position="4"/>
        <end position="133"/>
    </location>
</feature>
<name>A0ABR9BEC2_9RHOO</name>
<dbReference type="SUPFAM" id="SSF55811">
    <property type="entry name" value="Nudix"/>
    <property type="match status" value="1"/>
</dbReference>
<dbReference type="Gene3D" id="3.90.79.10">
    <property type="entry name" value="Nucleoside Triphosphate Pyrophosphohydrolase"/>
    <property type="match status" value="1"/>
</dbReference>
<evidence type="ECO:0000256" key="3">
    <source>
        <dbReference type="ARBA" id="ARBA00015552"/>
    </source>
</evidence>
<keyword evidence="4 6" id="KW-0378">Hydrolase</keyword>
<protein>
    <recommendedName>
        <fullName evidence="3 4">Phosphatase NudJ</fullName>
        <ecNumber evidence="4">3.6.1.-</ecNumber>
    </recommendedName>
</protein>
<comment type="cofactor">
    <cofactor evidence="4">
        <name>Mg(2+)</name>
        <dbReference type="ChEBI" id="CHEBI:18420"/>
    </cofactor>
</comment>
<reference evidence="7" key="1">
    <citation type="submission" date="2023-07" db="EMBL/GenBank/DDBJ databases">
        <title>Thauera sp. CAU 1555 isolated from sand of Yaerae Beach.</title>
        <authorList>
            <person name="Kim W."/>
        </authorList>
    </citation>
    <scope>NUCLEOTIDE SEQUENCE [LARGE SCALE GENOMIC DNA]</scope>
    <source>
        <strain evidence="7">CAU 1555</strain>
    </source>
</reference>
<comment type="similarity">
    <text evidence="1 4">Belongs to the Nudix hydrolase family. NudJ subfamily.</text>
</comment>
<sequence length="151" mass="17015">MVRDWKPNVTVAAVIERDGRFLLVEEETAEGLRFNQPAGHLEAGESLLAASVREALEETAHHFVPECLVGIYQWPRPQGDLTYLRFAFGGRVSGEEPGRALDVGIVRALWLTPEEMRACSARHRSPLVMQCVDDWLAGRRHALDLIRHYDA</sequence>
<proteinExistence type="inferred from homology"/>